<sequence>MTDDLRERYFDLPASDQADLLQSLAPVMGRRAEILEKDIWLCQVLDTLFQLPCRKPMAFKGGTSLSKVYKAIDRFSEDIDVTVDYRSLVTDAPELEAISSNSARGKLSDALKAALAQHVKDELVPALRAALALALPTQPTSIEVSADAEKLWVYYPSAVENTDTYMRSSILIEFGGRNSTLPQSTLAIAPDVAVHVPGLALPTAQVSVLSAARTFWEKATLIHVECHRPGLKPSAQRLSRHWYDLARLADHELGQQALQDMDLLRDVLRIKETFYRSGFSHYDRCAKGGLKLIPEASMLEALRLDYQAMLTAQMFYGDTVSFEAIVERLVALELEINRTTKEKARSSIKHS</sequence>
<evidence type="ECO:0000313" key="1">
    <source>
        <dbReference type="EMBL" id="BAO84057.1"/>
    </source>
</evidence>
<dbReference type="EMBL" id="AP014569">
    <property type="protein sequence ID" value="BAO84057.1"/>
    <property type="molecule type" value="Genomic_DNA"/>
</dbReference>
<protein>
    <recommendedName>
        <fullName evidence="3">Nucleotidyl transferase AbiEii/AbiGii toxin family protein</fullName>
    </recommendedName>
</protein>
<dbReference type="AlphaFoldDB" id="A0A060NQK7"/>
<dbReference type="OrthoDB" id="9780929at2"/>
<dbReference type="HOGENOM" id="CLU_066201_0_0_4"/>
<dbReference type="InterPro" id="IPR014942">
    <property type="entry name" value="AbiEii"/>
</dbReference>
<dbReference type="KEGG" id="cbab:SMCB_1829"/>
<reference evidence="1 2" key="1">
    <citation type="journal article" date="2014" name="Nat. Commun.">
        <title>Physiological and genomic features of highly alkaliphilic hydrogen-utilizing Betaproteobacteria from a continental serpentinizing site.</title>
        <authorList>
            <person name="Suzuki S."/>
            <person name="Kuenen J.G."/>
            <person name="Schipper K."/>
            <person name="van der Velde S."/>
            <person name="Ishii S."/>
            <person name="Wu A."/>
            <person name="Sorokin D.Y."/>
            <person name="Tenney A."/>
            <person name="Meng X.Y."/>
            <person name="Morrill P.L."/>
            <person name="Kamagata Y."/>
            <person name="Muyzer G."/>
            <person name="Nealson K.H."/>
        </authorList>
    </citation>
    <scope>NUCLEOTIDE SEQUENCE [LARGE SCALE GENOMIC DNA]</scope>
    <source>
        <strain evidence="1 2">B1</strain>
    </source>
</reference>
<proteinExistence type="predicted"/>
<accession>A0A060NQK7</accession>
<dbReference type="STRING" id="1458426.SMCB_1829"/>
<organism evidence="1 2">
    <name type="scientific">Serpentinimonas maccroryi</name>
    <dbReference type="NCBI Taxonomy" id="1458426"/>
    <lineage>
        <taxon>Bacteria</taxon>
        <taxon>Pseudomonadati</taxon>
        <taxon>Pseudomonadota</taxon>
        <taxon>Betaproteobacteria</taxon>
        <taxon>Burkholderiales</taxon>
        <taxon>Comamonadaceae</taxon>
        <taxon>Serpentinimonas</taxon>
    </lineage>
</organism>
<name>A0A060NQK7_9BURK</name>
<keyword evidence="2" id="KW-1185">Reference proteome</keyword>
<gene>
    <name evidence="1" type="ORF">SMCB_1829</name>
</gene>
<evidence type="ECO:0008006" key="3">
    <source>
        <dbReference type="Google" id="ProtNLM"/>
    </source>
</evidence>
<dbReference type="Proteomes" id="UP000066014">
    <property type="component" value="Chromosome"/>
</dbReference>
<dbReference type="Gene3D" id="3.10.450.620">
    <property type="entry name" value="JHP933, nucleotidyltransferase-like core domain"/>
    <property type="match status" value="1"/>
</dbReference>
<evidence type="ECO:0000313" key="2">
    <source>
        <dbReference type="Proteomes" id="UP000066014"/>
    </source>
</evidence>
<dbReference type="Pfam" id="PF08843">
    <property type="entry name" value="AbiEii"/>
    <property type="match status" value="1"/>
</dbReference>